<organism evidence="2 3">
    <name type="scientific">Rhizobium leucaenae</name>
    <dbReference type="NCBI Taxonomy" id="29450"/>
    <lineage>
        <taxon>Bacteria</taxon>
        <taxon>Pseudomonadati</taxon>
        <taxon>Pseudomonadota</taxon>
        <taxon>Alphaproteobacteria</taxon>
        <taxon>Hyphomicrobiales</taxon>
        <taxon>Rhizobiaceae</taxon>
        <taxon>Rhizobium/Agrobacterium group</taxon>
        <taxon>Rhizobium</taxon>
    </lineage>
</organism>
<dbReference type="GO" id="GO:0016747">
    <property type="term" value="F:acyltransferase activity, transferring groups other than amino-acyl groups"/>
    <property type="evidence" value="ECO:0007669"/>
    <property type="project" value="InterPro"/>
</dbReference>
<sequence>MTSLADLPVFEAVHDGYMLSTDRARLDVDQIHRYLSEESYWARGLDRALLERALAGSLPVAIYAPNGDFAAFARVVTDLAVFAYLRDVFTLPDHRGRGLATFLATVIQTHPELKTVSNWMLATRDAHAVYTKAGFAPVPHPEYYMSIRKPTESP</sequence>
<keyword evidence="3" id="KW-1185">Reference proteome</keyword>
<dbReference type="EMBL" id="JACIIG010000006">
    <property type="protein sequence ID" value="MBB4568742.1"/>
    <property type="molecule type" value="Genomic_DNA"/>
</dbReference>
<protein>
    <submittedName>
        <fullName evidence="2">GNAT superfamily N-acetyltransferase</fullName>
    </submittedName>
</protein>
<dbReference type="RefSeq" id="WP_037135256.1">
    <property type="nucleotide sequence ID" value="NZ_JACIIG010000006.1"/>
</dbReference>
<evidence type="ECO:0000259" key="1">
    <source>
        <dbReference type="PROSITE" id="PS51186"/>
    </source>
</evidence>
<dbReference type="AlphaFoldDB" id="A0A7W7EKS3"/>
<proteinExistence type="predicted"/>
<dbReference type="PROSITE" id="PS51186">
    <property type="entry name" value="GNAT"/>
    <property type="match status" value="1"/>
</dbReference>
<gene>
    <name evidence="2" type="ORF">GGE60_002861</name>
</gene>
<dbReference type="Gene3D" id="3.40.630.30">
    <property type="match status" value="1"/>
</dbReference>
<feature type="domain" description="N-acetyltransferase" evidence="1">
    <location>
        <begin position="17"/>
        <end position="152"/>
    </location>
</feature>
<dbReference type="Pfam" id="PF00583">
    <property type="entry name" value="Acetyltransf_1"/>
    <property type="match status" value="1"/>
</dbReference>
<accession>A0A7W7EKS3</accession>
<dbReference type="InterPro" id="IPR053144">
    <property type="entry name" value="Acetyltransferase_Butenolide"/>
</dbReference>
<dbReference type="SUPFAM" id="SSF55729">
    <property type="entry name" value="Acyl-CoA N-acyltransferases (Nat)"/>
    <property type="match status" value="1"/>
</dbReference>
<reference evidence="2 3" key="1">
    <citation type="submission" date="2020-08" db="EMBL/GenBank/DDBJ databases">
        <title>Genomic Encyclopedia of Type Strains, Phase IV (KMG-V): Genome sequencing to study the core and pangenomes of soil and plant-associated prokaryotes.</title>
        <authorList>
            <person name="Whitman W."/>
        </authorList>
    </citation>
    <scope>NUCLEOTIDE SEQUENCE [LARGE SCALE GENOMIC DNA]</scope>
    <source>
        <strain evidence="2 3">SEMIA 492</strain>
    </source>
</reference>
<keyword evidence="2" id="KW-0808">Transferase</keyword>
<dbReference type="PANTHER" id="PTHR43233:SF1">
    <property type="entry name" value="FAMILY N-ACETYLTRANSFERASE, PUTATIVE (AFU_ORTHOLOGUE AFUA_6G03350)-RELATED"/>
    <property type="match status" value="1"/>
</dbReference>
<dbReference type="InterPro" id="IPR016181">
    <property type="entry name" value="Acyl_CoA_acyltransferase"/>
</dbReference>
<dbReference type="OrthoDB" id="9797456at2"/>
<name>A0A7W7EKS3_9HYPH</name>
<evidence type="ECO:0000313" key="2">
    <source>
        <dbReference type="EMBL" id="MBB4568742.1"/>
    </source>
</evidence>
<comment type="caution">
    <text evidence="2">The sequence shown here is derived from an EMBL/GenBank/DDBJ whole genome shotgun (WGS) entry which is preliminary data.</text>
</comment>
<dbReference type="Proteomes" id="UP000543836">
    <property type="component" value="Unassembled WGS sequence"/>
</dbReference>
<dbReference type="CDD" id="cd04301">
    <property type="entry name" value="NAT_SF"/>
    <property type="match status" value="1"/>
</dbReference>
<evidence type="ECO:0000313" key="3">
    <source>
        <dbReference type="Proteomes" id="UP000543836"/>
    </source>
</evidence>
<dbReference type="PANTHER" id="PTHR43233">
    <property type="entry name" value="FAMILY N-ACETYLTRANSFERASE, PUTATIVE (AFU_ORTHOLOGUE AFUA_6G03350)-RELATED"/>
    <property type="match status" value="1"/>
</dbReference>
<dbReference type="InterPro" id="IPR000182">
    <property type="entry name" value="GNAT_dom"/>
</dbReference>